<dbReference type="SUPFAM" id="SSF51316">
    <property type="entry name" value="Mss4-like"/>
    <property type="match status" value="2"/>
</dbReference>
<name>A0A8K0T1A6_9HYPO</name>
<dbReference type="EMBL" id="JAGPNK010000002">
    <property type="protein sequence ID" value="KAH7326624.1"/>
    <property type="molecule type" value="Genomic_DNA"/>
</dbReference>
<dbReference type="GO" id="GO:0046872">
    <property type="term" value="F:metal ion binding"/>
    <property type="evidence" value="ECO:0007669"/>
    <property type="project" value="UniProtKB-KW"/>
</dbReference>
<evidence type="ECO:0000259" key="5">
    <source>
        <dbReference type="PROSITE" id="PS51891"/>
    </source>
</evidence>
<dbReference type="GO" id="GO:0016846">
    <property type="term" value="F:carbon-sulfur lyase activity"/>
    <property type="evidence" value="ECO:0007669"/>
    <property type="project" value="InterPro"/>
</dbReference>
<dbReference type="PANTHER" id="PTHR33337">
    <property type="entry name" value="GFA DOMAIN-CONTAINING PROTEIN"/>
    <property type="match status" value="1"/>
</dbReference>
<evidence type="ECO:0000256" key="4">
    <source>
        <dbReference type="ARBA" id="ARBA00023239"/>
    </source>
</evidence>
<dbReference type="PANTHER" id="PTHR33337:SF33">
    <property type="entry name" value="CENP-V_GFA DOMAIN-CONTAINING PROTEIN"/>
    <property type="match status" value="1"/>
</dbReference>
<dbReference type="Proteomes" id="UP000813444">
    <property type="component" value="Unassembled WGS sequence"/>
</dbReference>
<comment type="similarity">
    <text evidence="1">Belongs to the Gfa family.</text>
</comment>
<dbReference type="OrthoDB" id="406544at2759"/>
<dbReference type="InterPro" id="IPR011057">
    <property type="entry name" value="Mss4-like_sf"/>
</dbReference>
<evidence type="ECO:0000313" key="7">
    <source>
        <dbReference type="Proteomes" id="UP000813444"/>
    </source>
</evidence>
<dbReference type="AlphaFoldDB" id="A0A8K0T1A6"/>
<keyword evidence="2" id="KW-0479">Metal-binding</keyword>
<accession>A0A8K0T1A6</accession>
<sequence>MSHYADNKDLFPMQGGCACGHIRYQLEMAPIMVHCCHCTACQKHTGSAFALSAYIESSAITLLSAAAPTIAGSPGGPASVSCGLMPGFRDITGGVPQPENPSSKPALHTVPSGSGIGVTIAQCPVCHVGLWSHYADVGNFVSYLRCGTLDQPWHVEPDAHIYLKSRRSFVTLSDGKPQFDEYYPDKSAMYRPDVKDRVAKISERQAQFREELMAIIAQGSKAATDGA</sequence>
<dbReference type="PROSITE" id="PS51891">
    <property type="entry name" value="CENP_V_GFA"/>
    <property type="match status" value="1"/>
</dbReference>
<reference evidence="6" key="1">
    <citation type="journal article" date="2021" name="Nat. Commun.">
        <title>Genetic determinants of endophytism in the Arabidopsis root mycobiome.</title>
        <authorList>
            <person name="Mesny F."/>
            <person name="Miyauchi S."/>
            <person name="Thiergart T."/>
            <person name="Pickel B."/>
            <person name="Atanasova L."/>
            <person name="Karlsson M."/>
            <person name="Huettel B."/>
            <person name="Barry K.W."/>
            <person name="Haridas S."/>
            <person name="Chen C."/>
            <person name="Bauer D."/>
            <person name="Andreopoulos W."/>
            <person name="Pangilinan J."/>
            <person name="LaButti K."/>
            <person name="Riley R."/>
            <person name="Lipzen A."/>
            <person name="Clum A."/>
            <person name="Drula E."/>
            <person name="Henrissat B."/>
            <person name="Kohler A."/>
            <person name="Grigoriev I.V."/>
            <person name="Martin F.M."/>
            <person name="Hacquard S."/>
        </authorList>
    </citation>
    <scope>NUCLEOTIDE SEQUENCE</scope>
    <source>
        <strain evidence="6">MPI-CAGE-CH-0235</strain>
    </source>
</reference>
<organism evidence="6 7">
    <name type="scientific">Stachybotrys elegans</name>
    <dbReference type="NCBI Taxonomy" id="80388"/>
    <lineage>
        <taxon>Eukaryota</taxon>
        <taxon>Fungi</taxon>
        <taxon>Dikarya</taxon>
        <taxon>Ascomycota</taxon>
        <taxon>Pezizomycotina</taxon>
        <taxon>Sordariomycetes</taxon>
        <taxon>Hypocreomycetidae</taxon>
        <taxon>Hypocreales</taxon>
        <taxon>Stachybotryaceae</taxon>
        <taxon>Stachybotrys</taxon>
    </lineage>
</organism>
<proteinExistence type="inferred from homology"/>
<keyword evidence="7" id="KW-1185">Reference proteome</keyword>
<comment type="caution">
    <text evidence="6">The sequence shown here is derived from an EMBL/GenBank/DDBJ whole genome shotgun (WGS) entry which is preliminary data.</text>
</comment>
<dbReference type="InterPro" id="IPR006913">
    <property type="entry name" value="CENP-V/GFA"/>
</dbReference>
<evidence type="ECO:0000313" key="6">
    <source>
        <dbReference type="EMBL" id="KAH7326624.1"/>
    </source>
</evidence>
<keyword evidence="3" id="KW-0862">Zinc</keyword>
<gene>
    <name evidence="6" type="ORF">B0I35DRAFT_423204</name>
</gene>
<feature type="domain" description="CENP-V/GFA" evidence="5">
    <location>
        <begin position="13"/>
        <end position="132"/>
    </location>
</feature>
<dbReference type="Pfam" id="PF04828">
    <property type="entry name" value="GFA"/>
    <property type="match status" value="1"/>
</dbReference>
<evidence type="ECO:0000256" key="3">
    <source>
        <dbReference type="ARBA" id="ARBA00022833"/>
    </source>
</evidence>
<keyword evidence="4" id="KW-0456">Lyase</keyword>
<evidence type="ECO:0000256" key="1">
    <source>
        <dbReference type="ARBA" id="ARBA00005495"/>
    </source>
</evidence>
<dbReference type="Gene3D" id="3.90.1590.10">
    <property type="entry name" value="glutathione-dependent formaldehyde- activating enzyme (gfa)"/>
    <property type="match status" value="1"/>
</dbReference>
<evidence type="ECO:0000256" key="2">
    <source>
        <dbReference type="ARBA" id="ARBA00022723"/>
    </source>
</evidence>
<protein>
    <recommendedName>
        <fullName evidence="5">CENP-V/GFA domain-containing protein</fullName>
    </recommendedName>
</protein>